<dbReference type="SMART" id="SM00857">
    <property type="entry name" value="Resolvase"/>
    <property type="match status" value="1"/>
</dbReference>
<reference evidence="3" key="1">
    <citation type="submission" date="2018-12" db="EMBL/GenBank/DDBJ databases">
        <title>Tengunoibacter tsumagoiensis gen. nov., sp. nov., Dictyobacter kobayashii sp. nov., D. alpinus sp. nov., and D. joshuensis sp. nov. and description of Dictyobacteraceae fam. nov. within the order Ktedonobacterales isolated from Tengu-no-mugimeshi.</title>
        <authorList>
            <person name="Wang C.M."/>
            <person name="Zheng Y."/>
            <person name="Sakai Y."/>
            <person name="Toyoda A."/>
            <person name="Minakuchi Y."/>
            <person name="Abe K."/>
            <person name="Yokota A."/>
            <person name="Yabe S."/>
        </authorList>
    </citation>
    <scope>NUCLEOTIDE SEQUENCE [LARGE SCALE GENOMIC DNA]</scope>
    <source>
        <strain evidence="3">Uno3</strain>
    </source>
</reference>
<evidence type="ECO:0000259" key="1">
    <source>
        <dbReference type="PROSITE" id="PS51736"/>
    </source>
</evidence>
<dbReference type="PANTHER" id="PTHR36172">
    <property type="match status" value="1"/>
</dbReference>
<dbReference type="InterPro" id="IPR048046">
    <property type="entry name" value="Transpos_IS607"/>
</dbReference>
<dbReference type="RefSeq" id="WP_126580039.1">
    <property type="nucleotide sequence ID" value="NZ_BIFR01000001.1"/>
</dbReference>
<dbReference type="Gene3D" id="3.40.50.1390">
    <property type="entry name" value="Resolvase, N-terminal catalytic domain"/>
    <property type="match status" value="1"/>
</dbReference>
<dbReference type="InterPro" id="IPR051491">
    <property type="entry name" value="Recombinase/Transposase-rel"/>
</dbReference>
<dbReference type="EMBL" id="BIFR01000001">
    <property type="protein sequence ID" value="GCE12411.1"/>
    <property type="molecule type" value="Genomic_DNA"/>
</dbReference>
<protein>
    <submittedName>
        <fullName evidence="2">IS607 family transposase</fullName>
    </submittedName>
</protein>
<dbReference type="FunFam" id="3.40.50.1390:FF:000002">
    <property type="entry name" value="ORF1 in transposon ISC1904"/>
    <property type="match status" value="1"/>
</dbReference>
<dbReference type="Gene3D" id="1.10.287.2170">
    <property type="match status" value="1"/>
</dbReference>
<dbReference type="PROSITE" id="PS51736">
    <property type="entry name" value="RECOMBINASES_3"/>
    <property type="match status" value="1"/>
</dbReference>
<dbReference type="NCBIfam" id="NF033518">
    <property type="entry name" value="transpos_IS607"/>
    <property type="match status" value="1"/>
</dbReference>
<evidence type="ECO:0000313" key="3">
    <source>
        <dbReference type="Proteomes" id="UP000287352"/>
    </source>
</evidence>
<organism evidence="2 3">
    <name type="scientific">Tengunoibacter tsumagoiensis</name>
    <dbReference type="NCBI Taxonomy" id="2014871"/>
    <lineage>
        <taxon>Bacteria</taxon>
        <taxon>Bacillati</taxon>
        <taxon>Chloroflexota</taxon>
        <taxon>Ktedonobacteria</taxon>
        <taxon>Ktedonobacterales</taxon>
        <taxon>Dictyobacteraceae</taxon>
        <taxon>Tengunoibacter</taxon>
    </lineage>
</organism>
<accession>A0A402A069</accession>
<sequence length="196" mass="22450">MRLSQYAKQQGISYSTALRWWRQGAIRGYQAPTGTIIVEVEEKPQHQEKHVIIYARVSSPEHRENLERQAERLVQYCTVRGYQVHQVVKEIGSGVNDSRPKLLAVLKDPQASRIVVEHKDRLTRFGFRYLETLLAVQDRTIEVVNLAENSTEDLLSDLTSIIYSFCARLYGQRRAKRKTEALVAQIKEEALPDAAG</sequence>
<dbReference type="AlphaFoldDB" id="A0A402A069"/>
<dbReference type="CDD" id="cd03769">
    <property type="entry name" value="SR_IS607_transposase_like"/>
    <property type="match status" value="1"/>
</dbReference>
<keyword evidence="3" id="KW-1185">Reference proteome</keyword>
<proteinExistence type="predicted"/>
<dbReference type="InterPro" id="IPR006119">
    <property type="entry name" value="Resolv_N"/>
</dbReference>
<evidence type="ECO:0000313" key="2">
    <source>
        <dbReference type="EMBL" id="GCE12411.1"/>
    </source>
</evidence>
<comment type="caution">
    <text evidence="2">The sequence shown here is derived from an EMBL/GenBank/DDBJ whole genome shotgun (WGS) entry which is preliminary data.</text>
</comment>
<dbReference type="InterPro" id="IPR036162">
    <property type="entry name" value="Resolvase-like_N_sf"/>
</dbReference>
<dbReference type="InterPro" id="IPR041718">
    <property type="entry name" value="IS607_transposase-like"/>
</dbReference>
<dbReference type="SUPFAM" id="SSF53041">
    <property type="entry name" value="Resolvase-like"/>
    <property type="match status" value="1"/>
</dbReference>
<dbReference type="PANTHER" id="PTHR36172:SF1">
    <property type="entry name" value="RESOLVASE-RELATED"/>
    <property type="match status" value="1"/>
</dbReference>
<dbReference type="Pfam" id="PF00239">
    <property type="entry name" value="Resolvase"/>
    <property type="match status" value="1"/>
</dbReference>
<feature type="domain" description="Resolvase/invertase-type recombinase catalytic" evidence="1">
    <location>
        <begin position="50"/>
        <end position="194"/>
    </location>
</feature>
<dbReference type="OrthoDB" id="154675at2"/>
<dbReference type="GO" id="GO:0000150">
    <property type="term" value="F:DNA strand exchange activity"/>
    <property type="evidence" value="ECO:0007669"/>
    <property type="project" value="InterPro"/>
</dbReference>
<name>A0A402A069_9CHLR</name>
<dbReference type="Proteomes" id="UP000287352">
    <property type="component" value="Unassembled WGS sequence"/>
</dbReference>
<dbReference type="GO" id="GO:0003677">
    <property type="term" value="F:DNA binding"/>
    <property type="evidence" value="ECO:0007669"/>
    <property type="project" value="InterPro"/>
</dbReference>
<gene>
    <name evidence="2" type="ORF">KTT_22700</name>
</gene>